<dbReference type="Gene3D" id="3.20.20.70">
    <property type="entry name" value="Aldolase class I"/>
    <property type="match status" value="1"/>
</dbReference>
<dbReference type="SMART" id="SM01130">
    <property type="entry name" value="DHDPS"/>
    <property type="match status" value="1"/>
</dbReference>
<name>A0A8T5GGD1_9ARCH</name>
<dbReference type="Proteomes" id="UP000722459">
    <property type="component" value="Unassembled WGS sequence"/>
</dbReference>
<dbReference type="CDD" id="cd00408">
    <property type="entry name" value="DHDPS-like"/>
    <property type="match status" value="1"/>
</dbReference>
<dbReference type="PANTHER" id="PTHR42849:SF1">
    <property type="entry name" value="N-ACETYLNEURAMINATE LYASE"/>
    <property type="match status" value="1"/>
</dbReference>
<dbReference type="GO" id="GO:0005829">
    <property type="term" value="C:cytosol"/>
    <property type="evidence" value="ECO:0007669"/>
    <property type="project" value="TreeGrafter"/>
</dbReference>
<organism evidence="2 3">
    <name type="scientific">Candidatus Iainarchaeum sp</name>
    <dbReference type="NCBI Taxonomy" id="3101447"/>
    <lineage>
        <taxon>Archaea</taxon>
        <taxon>Candidatus Iainarchaeota</taxon>
        <taxon>Candidatus Iainarchaeia</taxon>
        <taxon>Candidatus Iainarchaeales</taxon>
        <taxon>Candidatus Iainarchaeaceae</taxon>
        <taxon>Candidatus Iainarchaeum</taxon>
    </lineage>
</organism>
<evidence type="ECO:0000313" key="2">
    <source>
        <dbReference type="EMBL" id="MBT4870870.1"/>
    </source>
</evidence>
<comment type="caution">
    <text evidence="2">The sequence shown here is derived from an EMBL/GenBank/DDBJ whole genome shotgun (WGS) entry which is preliminary data.</text>
</comment>
<dbReference type="EMBL" id="JABJNZ010000062">
    <property type="protein sequence ID" value="MBT4870870.1"/>
    <property type="molecule type" value="Genomic_DNA"/>
</dbReference>
<dbReference type="Pfam" id="PF00701">
    <property type="entry name" value="DHDPS"/>
    <property type="match status" value="1"/>
</dbReference>
<evidence type="ECO:0000256" key="1">
    <source>
        <dbReference type="PIRSR" id="PIRSR001365-2"/>
    </source>
</evidence>
<dbReference type="GO" id="GO:0019262">
    <property type="term" value="P:N-acetylneuraminate catabolic process"/>
    <property type="evidence" value="ECO:0007669"/>
    <property type="project" value="TreeGrafter"/>
</dbReference>
<dbReference type="InterPro" id="IPR002220">
    <property type="entry name" value="DapA-like"/>
</dbReference>
<gene>
    <name evidence="2" type="ORF">HON47_04810</name>
</gene>
<dbReference type="GO" id="GO:0008747">
    <property type="term" value="F:N-acetylneuraminate lyase activity"/>
    <property type="evidence" value="ECO:0007669"/>
    <property type="project" value="TreeGrafter"/>
</dbReference>
<reference evidence="2" key="1">
    <citation type="journal article" date="2021" name="ISME J.">
        <title>Mercury methylation by metabolically versatile and cosmopolitan marine bacteria.</title>
        <authorList>
            <person name="Lin H."/>
            <person name="Ascher D.B."/>
            <person name="Myung Y."/>
            <person name="Lamborg C.H."/>
            <person name="Hallam S.J."/>
            <person name="Gionfriddo C.M."/>
            <person name="Holt K.E."/>
            <person name="Moreau J.W."/>
        </authorList>
    </citation>
    <scope>NUCLEOTIDE SEQUENCE</scope>
    <source>
        <strain evidence="2">SI075_bin30</strain>
    </source>
</reference>
<dbReference type="SUPFAM" id="SSF51569">
    <property type="entry name" value="Aldolase"/>
    <property type="match status" value="1"/>
</dbReference>
<dbReference type="AlphaFoldDB" id="A0A8T5GGD1"/>
<protein>
    <submittedName>
        <fullName evidence="2">Dihydrodipicolinate synthase family protein</fullName>
    </submittedName>
</protein>
<evidence type="ECO:0000313" key="3">
    <source>
        <dbReference type="Proteomes" id="UP000722459"/>
    </source>
</evidence>
<dbReference type="InterPro" id="IPR013785">
    <property type="entry name" value="Aldolase_TIM"/>
</dbReference>
<dbReference type="PIRSF" id="PIRSF001365">
    <property type="entry name" value="DHDPS"/>
    <property type="match status" value="1"/>
</dbReference>
<feature type="binding site" evidence="1">
    <location>
        <position position="205"/>
    </location>
    <ligand>
        <name>pyruvate</name>
        <dbReference type="ChEBI" id="CHEBI:15361"/>
    </ligand>
</feature>
<proteinExistence type="predicted"/>
<accession>A0A8T5GGD1</accession>
<dbReference type="GO" id="GO:0008675">
    <property type="term" value="F:2-dehydro-3-deoxy-phosphogluconate aldolase activity"/>
    <property type="evidence" value="ECO:0007669"/>
    <property type="project" value="UniProtKB-ARBA"/>
</dbReference>
<dbReference type="PANTHER" id="PTHR42849">
    <property type="entry name" value="N-ACETYLNEURAMINATE LYASE"/>
    <property type="match status" value="1"/>
</dbReference>
<sequence>MKQKSVSGLIVPLLTPMDENARLDYFALKTLTARLMNKGVKNFLLLSPFAEYNSLEENEEREIIKLSSSLVGNKGNLFIGCFANSTEEIIKKVLFAQKFSDYCVVNVPLPSLTNEVLFIDFFDKLFTRTKAKILLLNDPHSFKRNIPVIGLERIANWEKLIGVIDYSGNMSYYKALSDHYQSIKSFQGKEELIVDSYDMHCSGIVSSFANLLPATFLKIENEFSEVGYNGMLRKQTKINSLLKDYFPTGKRIQTIKYALFVEGVMQRYYSKTLSELSKKEEEKIESFFEKSIA</sequence>